<dbReference type="OrthoDB" id="9807019at2"/>
<keyword evidence="2 8" id="KW-0963">Cytoplasm</keyword>
<keyword evidence="6 8" id="KW-0446">Lipid-binding</keyword>
<evidence type="ECO:0000256" key="12">
    <source>
        <dbReference type="SAM" id="MobiDB-lite"/>
    </source>
</evidence>
<sequence length="584" mass="63351">MNTEEINQLWAEVCSRVKSYEGIIGPQVDALFSQLFPQAASDGFMMLTANTEFIKNFIERHYIDCIKRALEEIRGVPFDVLIGIDESQAPAPQAAPAPAAAPAMPTATAPVAAPSPAPQTAAQTTATAAADPVAAQQTVPAAATMQATEAPTAAPAQTIEQPNPGQPAAPTPVSIAAPATAMEQQVAAAPVAAPASAPGQQAAPTPVAPNPEDPAPQAISTDSGETGQPAPNNSVTSTLTFENFVIGDSNRMAYSMAVSVAETPGKPHLNPLFIYGRSGLGKTHLLRAIQNYINSNMPNLQVVYKDSNELLEDYMDASAAHDTEKSSYKNFKMYYEEADVLLVDDVQQLQGKKQTLDIMFQIFNKLTSQGKQVVLSADRAPKNIDIDERYKTRFNSGGTFDIQPPEIETKLSIVKSFIREYEDMEQSGPINMPEDVQICIAESSGSNIRELKSAVTNVIVKMKCGEGSDITVADVRKLLENHFSGGPSKRLTADDILKVTEDFFKVSHTDIVGKKRTRNIAHARQTAIYLCRQLLDIPYGDIGKKFNRDHSTIMYSVGNIEAKMKENRVAREEMEALRQIIREL</sequence>
<feature type="compositionally biased region" description="Low complexity" evidence="12">
    <location>
        <begin position="187"/>
        <end position="204"/>
    </location>
</feature>
<dbReference type="RefSeq" id="WP_114620715.1">
    <property type="nucleotide sequence ID" value="NZ_PPTP01000004.1"/>
</dbReference>
<dbReference type="PRINTS" id="PR00051">
    <property type="entry name" value="DNAA"/>
</dbReference>
<dbReference type="Gene3D" id="1.10.8.60">
    <property type="match status" value="1"/>
</dbReference>
<feature type="binding site" evidence="8">
    <location>
        <position position="283"/>
    </location>
    <ligand>
        <name>ATP</name>
        <dbReference type="ChEBI" id="CHEBI:30616"/>
    </ligand>
</feature>
<comment type="subcellular location">
    <subcellularLocation>
        <location evidence="8">Cytoplasm</location>
    </subcellularLocation>
</comment>
<dbReference type="Pfam" id="PF00308">
    <property type="entry name" value="Bac_DnaA"/>
    <property type="match status" value="1"/>
</dbReference>
<dbReference type="Proteomes" id="UP000253792">
    <property type="component" value="Unassembled WGS sequence"/>
</dbReference>
<dbReference type="Gene3D" id="3.40.50.300">
    <property type="entry name" value="P-loop containing nucleotide triphosphate hydrolases"/>
    <property type="match status" value="1"/>
</dbReference>
<comment type="domain">
    <text evidence="8">Domain I is involved in oligomerization and binding regulators, domain II is flexibile and of varying length in different bacteria, domain III forms the AAA+ region, while domain IV binds dsDNA.</text>
</comment>
<proteinExistence type="inferred from homology"/>
<dbReference type="InterPro" id="IPR018312">
    <property type="entry name" value="Chromosome_initiator_DnaA_CS"/>
</dbReference>
<dbReference type="CDD" id="cd06571">
    <property type="entry name" value="Bac_DnaA_C"/>
    <property type="match status" value="1"/>
</dbReference>
<feature type="domain" description="Chromosomal replication initiator DnaA C-terminal" evidence="14">
    <location>
        <begin position="492"/>
        <end position="560"/>
    </location>
</feature>
<feature type="binding site" evidence="8">
    <location>
        <position position="279"/>
    </location>
    <ligand>
        <name>ATP</name>
        <dbReference type="ChEBI" id="CHEBI:30616"/>
    </ligand>
</feature>
<evidence type="ECO:0000256" key="1">
    <source>
        <dbReference type="ARBA" id="ARBA00006583"/>
    </source>
</evidence>
<dbReference type="GO" id="GO:0006270">
    <property type="term" value="P:DNA replication initiation"/>
    <property type="evidence" value="ECO:0007669"/>
    <property type="project" value="UniProtKB-UniRule"/>
</dbReference>
<dbReference type="GO" id="GO:0006275">
    <property type="term" value="P:regulation of DNA replication"/>
    <property type="evidence" value="ECO:0007669"/>
    <property type="project" value="UniProtKB-UniRule"/>
</dbReference>
<keyword evidence="5 8" id="KW-0067">ATP-binding</keyword>
<evidence type="ECO:0000313" key="15">
    <source>
        <dbReference type="EMBL" id="RDB55795.1"/>
    </source>
</evidence>
<feature type="compositionally biased region" description="Low complexity" evidence="12">
    <location>
        <begin position="90"/>
        <end position="162"/>
    </location>
</feature>
<protein>
    <recommendedName>
        <fullName evidence="8 9">Chromosomal replication initiator protein DnaA</fullName>
    </recommendedName>
</protein>
<dbReference type="GO" id="GO:0005737">
    <property type="term" value="C:cytoplasm"/>
    <property type="evidence" value="ECO:0007669"/>
    <property type="project" value="UniProtKB-SubCell"/>
</dbReference>
<reference evidence="15 16" key="1">
    <citation type="journal article" date="2018" name="Elife">
        <title>Discovery and characterization of a prevalent human gut bacterial enzyme sufficient for the inactivation of a family of plant toxins.</title>
        <authorList>
            <person name="Koppel N."/>
            <person name="Bisanz J.E."/>
            <person name="Pandelia M.E."/>
            <person name="Turnbaugh P.J."/>
            <person name="Balskus E.P."/>
        </authorList>
    </citation>
    <scope>NUCLEOTIDE SEQUENCE [LARGE SCALE GENOMIC DNA]</scope>
    <source>
        <strain evidence="16">anaerobia AP69FAA</strain>
    </source>
</reference>
<dbReference type="SMART" id="SM00760">
    <property type="entry name" value="Bac_DnaA_C"/>
    <property type="match status" value="1"/>
</dbReference>
<feature type="binding site" evidence="8">
    <location>
        <position position="281"/>
    </location>
    <ligand>
        <name>ATP</name>
        <dbReference type="ChEBI" id="CHEBI:30616"/>
    </ligand>
</feature>
<dbReference type="GO" id="GO:0003688">
    <property type="term" value="F:DNA replication origin binding"/>
    <property type="evidence" value="ECO:0007669"/>
    <property type="project" value="UniProtKB-UniRule"/>
</dbReference>
<keyword evidence="16" id="KW-1185">Reference proteome</keyword>
<evidence type="ECO:0000256" key="6">
    <source>
        <dbReference type="ARBA" id="ARBA00023121"/>
    </source>
</evidence>
<dbReference type="SMART" id="SM00382">
    <property type="entry name" value="AAA"/>
    <property type="match status" value="1"/>
</dbReference>
<organism evidence="15 16">
    <name type="scientific">Senegalimassilia anaerobia</name>
    <dbReference type="NCBI Taxonomy" id="1473216"/>
    <lineage>
        <taxon>Bacteria</taxon>
        <taxon>Bacillati</taxon>
        <taxon>Actinomycetota</taxon>
        <taxon>Coriobacteriia</taxon>
        <taxon>Coriobacteriales</taxon>
        <taxon>Coriobacteriaceae</taxon>
        <taxon>Senegalimassilia</taxon>
    </lineage>
</organism>
<evidence type="ECO:0000256" key="5">
    <source>
        <dbReference type="ARBA" id="ARBA00022840"/>
    </source>
</evidence>
<dbReference type="HAMAP" id="MF_00377">
    <property type="entry name" value="DnaA_bact"/>
    <property type="match status" value="1"/>
</dbReference>
<dbReference type="EMBL" id="PPTP01000004">
    <property type="protein sequence ID" value="RDB55795.1"/>
    <property type="molecule type" value="Genomic_DNA"/>
</dbReference>
<dbReference type="InterPro" id="IPR013317">
    <property type="entry name" value="DnaA_dom"/>
</dbReference>
<dbReference type="Gene3D" id="3.30.300.180">
    <property type="match status" value="1"/>
</dbReference>
<evidence type="ECO:0000256" key="8">
    <source>
        <dbReference type="HAMAP-Rule" id="MF_00377"/>
    </source>
</evidence>
<feature type="compositionally biased region" description="Polar residues" evidence="12">
    <location>
        <begin position="218"/>
        <end position="236"/>
    </location>
</feature>
<dbReference type="NCBIfam" id="TIGR00362">
    <property type="entry name" value="DnaA"/>
    <property type="match status" value="1"/>
</dbReference>
<dbReference type="AlphaFoldDB" id="A0A369LCB8"/>
<dbReference type="Gene3D" id="1.10.1750.10">
    <property type="match status" value="1"/>
</dbReference>
<dbReference type="InterPro" id="IPR010921">
    <property type="entry name" value="Trp_repressor/repl_initiator"/>
</dbReference>
<dbReference type="InterPro" id="IPR001957">
    <property type="entry name" value="Chromosome_initiator_DnaA"/>
</dbReference>
<dbReference type="SUPFAM" id="SSF52540">
    <property type="entry name" value="P-loop containing nucleoside triphosphate hydrolases"/>
    <property type="match status" value="1"/>
</dbReference>
<name>A0A369LCB8_9ACTN</name>
<keyword evidence="7 8" id="KW-0238">DNA-binding</keyword>
<evidence type="ECO:0000313" key="16">
    <source>
        <dbReference type="Proteomes" id="UP000253792"/>
    </source>
</evidence>
<evidence type="ECO:0000256" key="10">
    <source>
        <dbReference type="RuleBase" id="RU000577"/>
    </source>
</evidence>
<dbReference type="GO" id="GO:0005886">
    <property type="term" value="C:plasma membrane"/>
    <property type="evidence" value="ECO:0007669"/>
    <property type="project" value="TreeGrafter"/>
</dbReference>
<dbReference type="InterPro" id="IPR020591">
    <property type="entry name" value="Chromosome_initiator_DnaA-like"/>
</dbReference>
<evidence type="ECO:0000259" key="14">
    <source>
        <dbReference type="SMART" id="SM00760"/>
    </source>
</evidence>
<evidence type="ECO:0000256" key="9">
    <source>
        <dbReference type="NCBIfam" id="TIGR00362"/>
    </source>
</evidence>
<evidence type="ECO:0000256" key="2">
    <source>
        <dbReference type="ARBA" id="ARBA00022490"/>
    </source>
</evidence>
<feature type="binding site" evidence="8">
    <location>
        <position position="282"/>
    </location>
    <ligand>
        <name>ATP</name>
        <dbReference type="ChEBI" id="CHEBI:30616"/>
    </ligand>
</feature>
<feature type="region of interest" description="Domain IV, binds dsDNA" evidence="8">
    <location>
        <begin position="463"/>
        <end position="584"/>
    </location>
</feature>
<accession>A0A369LCB8</accession>
<feature type="region of interest" description="Disordered" evidence="12">
    <location>
        <begin position="187"/>
        <end position="236"/>
    </location>
</feature>
<dbReference type="Pfam" id="PF08299">
    <property type="entry name" value="Bac_DnaA_C"/>
    <property type="match status" value="1"/>
</dbReference>
<dbReference type="GO" id="GO:0005524">
    <property type="term" value="F:ATP binding"/>
    <property type="evidence" value="ECO:0007669"/>
    <property type="project" value="UniProtKB-UniRule"/>
</dbReference>
<dbReference type="InterPro" id="IPR038454">
    <property type="entry name" value="DnaA_N_sf"/>
</dbReference>
<dbReference type="SUPFAM" id="SSF48295">
    <property type="entry name" value="TrpR-like"/>
    <property type="match status" value="1"/>
</dbReference>
<evidence type="ECO:0000256" key="4">
    <source>
        <dbReference type="ARBA" id="ARBA00022741"/>
    </source>
</evidence>
<evidence type="ECO:0000256" key="11">
    <source>
        <dbReference type="RuleBase" id="RU004227"/>
    </source>
</evidence>
<gene>
    <name evidence="8 15" type="primary">dnaA</name>
    <name evidence="15" type="ORF">C1880_05880</name>
</gene>
<comment type="function">
    <text evidence="8 10">Plays an essential role in the initiation and regulation of chromosomal replication. ATP-DnaA binds to the origin of replication (oriC) to initiate formation of the DNA replication initiation complex once per cell cycle. Binds the DnaA box (a 9 base pair repeat at the origin) and separates the double-stranded (ds)DNA. Forms a right-handed helical filament on oriC DNA; dsDNA binds to the exterior of the filament while single-stranded (ss)DNA is stabiized in the filament's interior. The ATP-DnaA-oriC complex binds and stabilizes one strand of the AT-rich DNA unwinding element (DUE), permitting loading of DNA polymerase. After initiation quickly degrades to an ADP-DnaA complex that is not apt for DNA replication. Binds acidic phospholipids.</text>
</comment>
<feature type="domain" description="AAA+ ATPase" evidence="13">
    <location>
        <begin position="268"/>
        <end position="398"/>
    </location>
</feature>
<dbReference type="CDD" id="cd00009">
    <property type="entry name" value="AAA"/>
    <property type="match status" value="1"/>
</dbReference>
<feature type="region of interest" description="Disordered" evidence="12">
    <location>
        <begin position="90"/>
        <end position="173"/>
    </location>
</feature>
<dbReference type="STRING" id="1034345.GCA_000236865_00734"/>
<comment type="subunit">
    <text evidence="8">Oligomerizes as a right-handed, spiral filament on DNA at oriC.</text>
</comment>
<dbReference type="GO" id="GO:0008289">
    <property type="term" value="F:lipid binding"/>
    <property type="evidence" value="ECO:0007669"/>
    <property type="project" value="UniProtKB-KW"/>
</dbReference>
<dbReference type="InterPro" id="IPR027417">
    <property type="entry name" value="P-loop_NTPase"/>
</dbReference>
<comment type="caution">
    <text evidence="8">Lacks conserved residue(s) required for the propagation of feature annotation.</text>
</comment>
<comment type="similarity">
    <text evidence="1 8 11">Belongs to the DnaA family.</text>
</comment>
<dbReference type="PANTHER" id="PTHR30050">
    <property type="entry name" value="CHROMOSOMAL REPLICATION INITIATOR PROTEIN DNAA"/>
    <property type="match status" value="1"/>
</dbReference>
<keyword evidence="4 8" id="KW-0547">Nucleotide-binding</keyword>
<dbReference type="PANTHER" id="PTHR30050:SF2">
    <property type="entry name" value="CHROMOSOMAL REPLICATION INITIATOR PROTEIN DNAA"/>
    <property type="match status" value="1"/>
</dbReference>
<comment type="caution">
    <text evidence="15">The sequence shown here is derived from an EMBL/GenBank/DDBJ whole genome shotgun (WGS) entry which is preliminary data.</text>
</comment>
<dbReference type="InterPro" id="IPR013159">
    <property type="entry name" value="DnaA_C"/>
</dbReference>
<keyword evidence="3 8" id="KW-0235">DNA replication</keyword>
<dbReference type="InterPro" id="IPR003593">
    <property type="entry name" value="AAA+_ATPase"/>
</dbReference>
<dbReference type="PROSITE" id="PS01008">
    <property type="entry name" value="DNAA"/>
    <property type="match status" value="1"/>
</dbReference>
<evidence type="ECO:0000259" key="13">
    <source>
        <dbReference type="SMART" id="SM00382"/>
    </source>
</evidence>
<evidence type="ECO:0000256" key="7">
    <source>
        <dbReference type="ARBA" id="ARBA00023125"/>
    </source>
</evidence>
<evidence type="ECO:0000256" key="3">
    <source>
        <dbReference type="ARBA" id="ARBA00022705"/>
    </source>
</evidence>
<feature type="region of interest" description="Domain I, interacts with DnaA modulators" evidence="8">
    <location>
        <begin position="1"/>
        <end position="177"/>
    </location>
</feature>